<evidence type="ECO:0000256" key="3">
    <source>
        <dbReference type="ARBA" id="ARBA00022833"/>
    </source>
</evidence>
<evidence type="ECO:0000256" key="4">
    <source>
        <dbReference type="PROSITE-ProRule" id="PRU00027"/>
    </source>
</evidence>
<proteinExistence type="predicted"/>
<dbReference type="EMBL" id="CAJVPZ010067046">
    <property type="protein sequence ID" value="CAG8796706.1"/>
    <property type="molecule type" value="Genomic_DNA"/>
</dbReference>
<feature type="region of interest" description="Disordered" evidence="5">
    <location>
        <begin position="1"/>
        <end position="26"/>
    </location>
</feature>
<name>A0A9N9JTN3_9GLOM</name>
<evidence type="ECO:0000313" key="7">
    <source>
        <dbReference type="EMBL" id="CAG8796706.1"/>
    </source>
</evidence>
<dbReference type="OrthoDB" id="2411234at2759"/>
<evidence type="ECO:0000313" key="8">
    <source>
        <dbReference type="Proteomes" id="UP000789396"/>
    </source>
</evidence>
<dbReference type="GO" id="GO:0003677">
    <property type="term" value="F:DNA binding"/>
    <property type="evidence" value="ECO:0007669"/>
    <property type="project" value="InterPro"/>
</dbReference>
<keyword evidence="1" id="KW-0479">Metal-binding</keyword>
<dbReference type="PROSITE" id="PS50808">
    <property type="entry name" value="ZF_BED"/>
    <property type="match status" value="1"/>
</dbReference>
<evidence type="ECO:0000256" key="5">
    <source>
        <dbReference type="SAM" id="MobiDB-lite"/>
    </source>
</evidence>
<keyword evidence="3" id="KW-0862">Zinc</keyword>
<comment type="caution">
    <text evidence="7">The sequence shown here is derived from an EMBL/GenBank/DDBJ whole genome shotgun (WGS) entry which is preliminary data.</text>
</comment>
<feature type="compositionally biased region" description="Acidic residues" evidence="5">
    <location>
        <begin position="13"/>
        <end position="22"/>
    </location>
</feature>
<dbReference type="AlphaFoldDB" id="A0A9N9JTN3"/>
<reference evidence="7" key="1">
    <citation type="submission" date="2021-06" db="EMBL/GenBank/DDBJ databases">
        <authorList>
            <person name="Kallberg Y."/>
            <person name="Tangrot J."/>
            <person name="Rosling A."/>
        </authorList>
    </citation>
    <scope>NUCLEOTIDE SEQUENCE</scope>
    <source>
        <strain evidence="7">IN212</strain>
    </source>
</reference>
<feature type="domain" description="BED-type" evidence="6">
    <location>
        <begin position="63"/>
        <end position="111"/>
    </location>
</feature>
<feature type="non-terminal residue" evidence="7">
    <location>
        <position position="111"/>
    </location>
</feature>
<sequence length="111" mass="12513">VGSSKKRHRFPLEDNEEFISEAEDTRTQAATTITTTTDTSNSQISTFTVTQQSSSQSIQRNRRPFSEVWDYFVKGTEKNNGHYEATCSYCGKIWAQGKPTQLEAHLANECA</sequence>
<dbReference type="Pfam" id="PF02892">
    <property type="entry name" value="zf-BED"/>
    <property type="match status" value="1"/>
</dbReference>
<keyword evidence="2 4" id="KW-0863">Zinc-finger</keyword>
<dbReference type="InterPro" id="IPR003656">
    <property type="entry name" value="Znf_BED"/>
</dbReference>
<keyword evidence="8" id="KW-1185">Reference proteome</keyword>
<organism evidence="7 8">
    <name type="scientific">Racocetra fulgida</name>
    <dbReference type="NCBI Taxonomy" id="60492"/>
    <lineage>
        <taxon>Eukaryota</taxon>
        <taxon>Fungi</taxon>
        <taxon>Fungi incertae sedis</taxon>
        <taxon>Mucoromycota</taxon>
        <taxon>Glomeromycotina</taxon>
        <taxon>Glomeromycetes</taxon>
        <taxon>Diversisporales</taxon>
        <taxon>Gigasporaceae</taxon>
        <taxon>Racocetra</taxon>
    </lineage>
</organism>
<dbReference type="Proteomes" id="UP000789396">
    <property type="component" value="Unassembled WGS sequence"/>
</dbReference>
<evidence type="ECO:0000256" key="1">
    <source>
        <dbReference type="ARBA" id="ARBA00022723"/>
    </source>
</evidence>
<evidence type="ECO:0000256" key="2">
    <source>
        <dbReference type="ARBA" id="ARBA00022771"/>
    </source>
</evidence>
<protein>
    <submittedName>
        <fullName evidence="7">11481_t:CDS:1</fullName>
    </submittedName>
</protein>
<evidence type="ECO:0000259" key="6">
    <source>
        <dbReference type="PROSITE" id="PS50808"/>
    </source>
</evidence>
<gene>
    <name evidence="7" type="ORF">RFULGI_LOCUS17301</name>
</gene>
<feature type="non-terminal residue" evidence="7">
    <location>
        <position position="1"/>
    </location>
</feature>
<dbReference type="GO" id="GO:0008270">
    <property type="term" value="F:zinc ion binding"/>
    <property type="evidence" value="ECO:0007669"/>
    <property type="project" value="UniProtKB-KW"/>
</dbReference>
<accession>A0A9N9JTN3</accession>